<reference evidence="3 4" key="1">
    <citation type="submission" date="2015-09" db="EMBL/GenBank/DDBJ databases">
        <authorList>
            <person name="Jackson K.R."/>
            <person name="Lunt B.L."/>
            <person name="Fisher J.N.B."/>
            <person name="Gardner A.V."/>
            <person name="Bailey M.E."/>
            <person name="Deus L.M."/>
            <person name="Earl A.S."/>
            <person name="Gibby P.D."/>
            <person name="Hartmann K.A."/>
            <person name="Liu J.E."/>
            <person name="Manci A.M."/>
            <person name="Nielsen D.A."/>
            <person name="Solomon M.B."/>
            <person name="Breakwell D.P."/>
            <person name="Burnett S.H."/>
            <person name="Grose J.H."/>
        </authorList>
    </citation>
    <scope>NUCLEOTIDE SEQUENCE [LARGE SCALE GENOMIC DNA]</scope>
    <source>
        <strain evidence="3 4">CECT 7799</strain>
    </source>
</reference>
<comment type="similarity">
    <text evidence="1">Belongs to the short-chain dehydrogenases/reductases (SDR) family.</text>
</comment>
<name>A0A0M7B955_9RHOB</name>
<dbReference type="Gene3D" id="3.40.50.720">
    <property type="entry name" value="NAD(P)-binding Rossmann-like Domain"/>
    <property type="match status" value="1"/>
</dbReference>
<keyword evidence="4" id="KW-1185">Reference proteome</keyword>
<dbReference type="CDD" id="cd05233">
    <property type="entry name" value="SDR_c"/>
    <property type="match status" value="1"/>
</dbReference>
<dbReference type="EC" id="1.1.1.47" evidence="3"/>
<dbReference type="AlphaFoldDB" id="A0A0M7B955"/>
<feature type="domain" description="Ketoreductase" evidence="2">
    <location>
        <begin position="10"/>
        <end position="183"/>
    </location>
</feature>
<sequence length="254" mass="26456">MSAIFDLRGRRVVITGGTSGIGLAVARAFLDAGAQVLVSGRSKVRGSEALAVLKDIGEAHFVAGDTASQEDCARLAEVATERFGGADVLICAAGGNRRKAPQDLTLDDWDFVLDASLKGTFVACQALYPLLREGGDGRIVTVGSMLSVLANETTAAYAAAKGGVVQLTRSLAVAWAAEGIRANCILPGWVDTPLTRQARADMPDLEARVTARTPLGRWARPEEMAGAVLFLASPGAQFVTGAVIPVDGGYLMRA</sequence>
<dbReference type="OrthoDB" id="9796652at2"/>
<dbReference type="SMART" id="SM00822">
    <property type="entry name" value="PKS_KR"/>
    <property type="match status" value="1"/>
</dbReference>
<evidence type="ECO:0000256" key="1">
    <source>
        <dbReference type="ARBA" id="ARBA00006484"/>
    </source>
</evidence>
<dbReference type="InterPro" id="IPR036291">
    <property type="entry name" value="NAD(P)-bd_dom_sf"/>
</dbReference>
<protein>
    <submittedName>
        <fullName evidence="3">Glucose 1-dehydrogenase 1</fullName>
        <ecNumber evidence="3">1.1.1.47</ecNumber>
    </submittedName>
</protein>
<dbReference type="PROSITE" id="PS00061">
    <property type="entry name" value="ADH_SHORT"/>
    <property type="match status" value="1"/>
</dbReference>
<organism evidence="3 4">
    <name type="scientific">Jannaschia seosinensis</name>
    <dbReference type="NCBI Taxonomy" id="313367"/>
    <lineage>
        <taxon>Bacteria</taxon>
        <taxon>Pseudomonadati</taxon>
        <taxon>Pseudomonadota</taxon>
        <taxon>Alphaproteobacteria</taxon>
        <taxon>Rhodobacterales</taxon>
        <taxon>Roseobacteraceae</taxon>
        <taxon>Jannaschia</taxon>
    </lineage>
</organism>
<keyword evidence="3" id="KW-0560">Oxidoreductase</keyword>
<dbReference type="InterPro" id="IPR020904">
    <property type="entry name" value="Sc_DH/Rdtase_CS"/>
</dbReference>
<evidence type="ECO:0000259" key="2">
    <source>
        <dbReference type="SMART" id="SM00822"/>
    </source>
</evidence>
<accession>A0A0M7B955</accession>
<dbReference type="PRINTS" id="PR00080">
    <property type="entry name" value="SDRFAMILY"/>
</dbReference>
<dbReference type="PANTHER" id="PTHR42760">
    <property type="entry name" value="SHORT-CHAIN DEHYDROGENASES/REDUCTASES FAMILY MEMBER"/>
    <property type="match status" value="1"/>
</dbReference>
<dbReference type="InterPro" id="IPR002347">
    <property type="entry name" value="SDR_fam"/>
</dbReference>
<proteinExistence type="inferred from homology"/>
<dbReference type="InterPro" id="IPR057326">
    <property type="entry name" value="KR_dom"/>
</dbReference>
<dbReference type="PRINTS" id="PR00081">
    <property type="entry name" value="GDHRDH"/>
</dbReference>
<dbReference type="Proteomes" id="UP000049455">
    <property type="component" value="Unassembled WGS sequence"/>
</dbReference>
<dbReference type="FunFam" id="3.40.50.720:FF:000084">
    <property type="entry name" value="Short-chain dehydrogenase reductase"/>
    <property type="match status" value="1"/>
</dbReference>
<gene>
    <name evidence="3" type="primary">gdhI_1</name>
    <name evidence="3" type="ORF">JSE7799_01057</name>
</gene>
<dbReference type="EMBL" id="CYPR01000058">
    <property type="protein sequence ID" value="CUH34599.1"/>
    <property type="molecule type" value="Genomic_DNA"/>
</dbReference>
<dbReference type="SUPFAM" id="SSF51735">
    <property type="entry name" value="NAD(P)-binding Rossmann-fold domains"/>
    <property type="match status" value="1"/>
</dbReference>
<dbReference type="RefSeq" id="WP_055662699.1">
    <property type="nucleotide sequence ID" value="NZ_CYPR01000058.1"/>
</dbReference>
<dbReference type="Pfam" id="PF13561">
    <property type="entry name" value="adh_short_C2"/>
    <property type="match status" value="1"/>
</dbReference>
<evidence type="ECO:0000313" key="3">
    <source>
        <dbReference type="EMBL" id="CUH34599.1"/>
    </source>
</evidence>
<evidence type="ECO:0000313" key="4">
    <source>
        <dbReference type="Proteomes" id="UP000049455"/>
    </source>
</evidence>
<dbReference type="STRING" id="313367.JSE7799_01057"/>
<dbReference type="GO" id="GO:0047936">
    <property type="term" value="F:glucose 1-dehydrogenase [NAD(P)+] activity"/>
    <property type="evidence" value="ECO:0007669"/>
    <property type="project" value="UniProtKB-EC"/>
</dbReference>